<dbReference type="SUPFAM" id="SSF52540">
    <property type="entry name" value="P-loop containing nucleoside triphosphate hydrolases"/>
    <property type="match status" value="1"/>
</dbReference>
<proteinExistence type="predicted"/>
<name>A0A382U3T2_9ZZZZ</name>
<dbReference type="GO" id="GO:0016887">
    <property type="term" value="F:ATP hydrolysis activity"/>
    <property type="evidence" value="ECO:0007669"/>
    <property type="project" value="TreeGrafter"/>
</dbReference>
<evidence type="ECO:0000259" key="1">
    <source>
        <dbReference type="PROSITE" id="PS51194"/>
    </source>
</evidence>
<protein>
    <recommendedName>
        <fullName evidence="1">Helicase C-terminal domain-containing protein</fullName>
    </recommendedName>
</protein>
<dbReference type="InterPro" id="IPR027417">
    <property type="entry name" value="P-loop_NTPase"/>
</dbReference>
<sequence length="296" mass="33269">REQALADLAAGQVQVIFTVDLFNEGVDIPAIDVILMLRPTESATIFLQQLGRGLRKANGKDVLTVLDFVGHQHSDFRFDLRYRRMLGRTRRELEEDIQNDFPFLPAGCQLHLDPVSKDIVLANVKKALPTKWPERVRELKELGPVSLATFLKETGLDLEDVYRSNRSWTELRRAAGHLPSAGNDGEAKISRGVGRILHIDDQERLTNYRTLLQGNQPPSITDLGERQARQAQGLLLSLLAPQKGAFPTAQDALIELWRHPDLLSEIIDLLELLVGSTRHLHEPLDADYPIPLQTHA</sequence>
<evidence type="ECO:0000313" key="2">
    <source>
        <dbReference type="EMBL" id="SVD28966.1"/>
    </source>
</evidence>
<dbReference type="EMBL" id="UINC01141308">
    <property type="protein sequence ID" value="SVD28966.1"/>
    <property type="molecule type" value="Genomic_DNA"/>
</dbReference>
<feature type="non-terminal residue" evidence="2">
    <location>
        <position position="296"/>
    </location>
</feature>
<dbReference type="PROSITE" id="PS51194">
    <property type="entry name" value="HELICASE_CTER"/>
    <property type="match status" value="1"/>
</dbReference>
<feature type="non-terminal residue" evidence="2">
    <location>
        <position position="1"/>
    </location>
</feature>
<dbReference type="Pfam" id="PF00271">
    <property type="entry name" value="Helicase_C"/>
    <property type="match status" value="1"/>
</dbReference>
<dbReference type="Gene3D" id="3.40.50.300">
    <property type="entry name" value="P-loop containing nucleotide triphosphate hydrolases"/>
    <property type="match status" value="1"/>
</dbReference>
<organism evidence="2">
    <name type="scientific">marine metagenome</name>
    <dbReference type="NCBI Taxonomy" id="408172"/>
    <lineage>
        <taxon>unclassified sequences</taxon>
        <taxon>metagenomes</taxon>
        <taxon>ecological metagenomes</taxon>
    </lineage>
</organism>
<accession>A0A382U3T2</accession>
<dbReference type="GO" id="GO:0003677">
    <property type="term" value="F:DNA binding"/>
    <property type="evidence" value="ECO:0007669"/>
    <property type="project" value="TreeGrafter"/>
</dbReference>
<dbReference type="InterPro" id="IPR052511">
    <property type="entry name" value="ATP-dep_Helicase"/>
</dbReference>
<reference evidence="2" key="1">
    <citation type="submission" date="2018-05" db="EMBL/GenBank/DDBJ databases">
        <authorList>
            <person name="Lanie J.A."/>
            <person name="Ng W.-L."/>
            <person name="Kazmierczak K.M."/>
            <person name="Andrzejewski T.M."/>
            <person name="Davidsen T.M."/>
            <person name="Wayne K.J."/>
            <person name="Tettelin H."/>
            <person name="Glass J.I."/>
            <person name="Rusch D."/>
            <person name="Podicherti R."/>
            <person name="Tsui H.-C.T."/>
            <person name="Winkler M.E."/>
        </authorList>
    </citation>
    <scope>NUCLEOTIDE SEQUENCE</scope>
</reference>
<dbReference type="PANTHER" id="PTHR47962">
    <property type="entry name" value="ATP-DEPENDENT HELICASE LHR-RELATED-RELATED"/>
    <property type="match status" value="1"/>
</dbReference>
<gene>
    <name evidence="2" type="ORF">METZ01_LOCUS381820</name>
</gene>
<dbReference type="AlphaFoldDB" id="A0A382U3T2"/>
<feature type="domain" description="Helicase C-terminal" evidence="1">
    <location>
        <begin position="1"/>
        <end position="116"/>
    </location>
</feature>
<dbReference type="InterPro" id="IPR001650">
    <property type="entry name" value="Helicase_C-like"/>
</dbReference>
<dbReference type="PANTHER" id="PTHR47962:SF7">
    <property type="entry name" value="MITOCHONDRIAL ATP-DEPENDENT HELICASE IRC3-RELATED"/>
    <property type="match status" value="1"/>
</dbReference>